<evidence type="ECO:0000256" key="5">
    <source>
        <dbReference type="ARBA" id="ARBA00022692"/>
    </source>
</evidence>
<keyword evidence="7 14" id="KW-0418">Kinase</keyword>
<dbReference type="Pfam" id="PF06580">
    <property type="entry name" value="His_kinase"/>
    <property type="match status" value="1"/>
</dbReference>
<keyword evidence="15" id="KW-1185">Reference proteome</keyword>
<dbReference type="PANTHER" id="PTHR34220:SF11">
    <property type="entry name" value="SENSOR PROTEIN KINASE HPTS"/>
    <property type="match status" value="1"/>
</dbReference>
<evidence type="ECO:0000313" key="15">
    <source>
        <dbReference type="Proteomes" id="UP000014923"/>
    </source>
</evidence>
<dbReference type="RefSeq" id="WP_018661058.1">
    <property type="nucleotide sequence ID" value="NZ_HF952018.1"/>
</dbReference>
<evidence type="ECO:0000256" key="1">
    <source>
        <dbReference type="ARBA" id="ARBA00004651"/>
    </source>
</evidence>
<proteinExistence type="predicted"/>
<evidence type="ECO:0000256" key="12">
    <source>
        <dbReference type="SAM" id="Phobius"/>
    </source>
</evidence>
<evidence type="ECO:0000256" key="2">
    <source>
        <dbReference type="ARBA" id="ARBA00022475"/>
    </source>
</evidence>
<dbReference type="Pfam" id="PF02518">
    <property type="entry name" value="HATPase_c"/>
    <property type="match status" value="1"/>
</dbReference>
<dbReference type="InterPro" id="IPR050640">
    <property type="entry name" value="Bact_2-comp_sensor_kinase"/>
</dbReference>
<dbReference type="GO" id="GO:0005524">
    <property type="term" value="F:ATP binding"/>
    <property type="evidence" value="ECO:0007669"/>
    <property type="project" value="UniProtKB-KW"/>
</dbReference>
<feature type="domain" description="HAMP" evidence="13">
    <location>
        <begin position="296"/>
        <end position="348"/>
    </location>
</feature>
<comment type="subcellular location">
    <subcellularLocation>
        <location evidence="1">Cell membrane</location>
        <topology evidence="1">Multi-pass membrane protein</topology>
    </subcellularLocation>
</comment>
<dbReference type="GO" id="GO:0005886">
    <property type="term" value="C:plasma membrane"/>
    <property type="evidence" value="ECO:0007669"/>
    <property type="project" value="UniProtKB-SubCell"/>
</dbReference>
<sequence length="565" mass="65968">MQHKNTFKYDIKRTFMFYTIIPIVILAFSSYMISVYIFMHNTSSYNQNQNRHLQDSLNEYFKNYETILNDLSKNSSIISTIKSKQTDVETCQLLYNYINSTGVKTYFYVFDKDKNIIISNTNKTPLYAEKNKYNLGILSRLETSKEDHLVECNLDSTNLENTITYGAKIKENNTVIGYLTFDIYADSLIKHYLSDYSLITVLTDRYENVLFTTSTLPITRQGKLENFIKDNAGFIKYFKCYYFITKSNSYNGIFNIYTINSLGNMITIFKIIGILLITFIIILIAFLMYSSSKVSKNKTRDLDKILKALENVQNGDLNTRLNIKTNIEFKIISDAYNKMLDDIKNLIELNKEEAKHSIISEIKQLESQFNPHFLFNTLEVIKYMIKINPQDATKMIINLSKLLRYSIDNNYSEVSIEDELNYTKSYLEIIKTRFKEKFEYDIKVDNHLINCLVPKLIFQPIIENCVEHGYKGDNKLNIDICIENKNNNLNISIKDNGIGINQSKLEEINEILKNNQNKSNHLGIYNVHRRIQLLYGDEYGIKIKSKENVGTEVFIKLPLNFKKEC</sequence>
<dbReference type="HOGENOM" id="CLU_020473_6_2_9"/>
<keyword evidence="5 12" id="KW-0812">Transmembrane</keyword>
<dbReference type="Proteomes" id="UP000014923">
    <property type="component" value="Unassembled WGS sequence"/>
</dbReference>
<keyword evidence="10" id="KW-0902">Two-component regulatory system</keyword>
<dbReference type="InterPro" id="IPR036890">
    <property type="entry name" value="HATPase_C_sf"/>
</dbReference>
<evidence type="ECO:0000256" key="11">
    <source>
        <dbReference type="ARBA" id="ARBA00023136"/>
    </source>
</evidence>
<evidence type="ECO:0000256" key="4">
    <source>
        <dbReference type="ARBA" id="ARBA00022679"/>
    </source>
</evidence>
<dbReference type="CDD" id="cd06225">
    <property type="entry name" value="HAMP"/>
    <property type="match status" value="1"/>
</dbReference>
<dbReference type="SUPFAM" id="SSF55874">
    <property type="entry name" value="ATPase domain of HSP90 chaperone/DNA topoisomerase II/histidine kinase"/>
    <property type="match status" value="1"/>
</dbReference>
<keyword evidence="9 12" id="KW-1133">Transmembrane helix</keyword>
<dbReference type="Gene3D" id="6.10.340.10">
    <property type="match status" value="1"/>
</dbReference>
<dbReference type="eggNOG" id="COG2972">
    <property type="taxonomic scope" value="Bacteria"/>
</dbReference>
<feature type="transmembrane region" description="Helical" evidence="12">
    <location>
        <begin position="268"/>
        <end position="290"/>
    </location>
</feature>
<keyword evidence="8" id="KW-0067">ATP-binding</keyword>
<dbReference type="SMART" id="SM00387">
    <property type="entry name" value="HATPase_c"/>
    <property type="match status" value="1"/>
</dbReference>
<keyword evidence="4" id="KW-0808">Transferase</keyword>
<comment type="caution">
    <text evidence="14">The sequence shown here is derived from an EMBL/GenBank/DDBJ whole genome shotgun (WGS) entry which is preliminary data.</text>
</comment>
<evidence type="ECO:0000313" key="14">
    <source>
        <dbReference type="EMBL" id="CDF57681.1"/>
    </source>
</evidence>
<name>R7RQQ1_9CLOT</name>
<dbReference type="InterPro" id="IPR003594">
    <property type="entry name" value="HATPase_dom"/>
</dbReference>
<evidence type="ECO:0000256" key="6">
    <source>
        <dbReference type="ARBA" id="ARBA00022741"/>
    </source>
</evidence>
<protein>
    <submittedName>
        <fullName evidence="14">Two-component sensor kinase, associated with ferric iron transporter, SPy1061 homolog</fullName>
    </submittedName>
</protein>
<dbReference type="PANTHER" id="PTHR34220">
    <property type="entry name" value="SENSOR HISTIDINE KINASE YPDA"/>
    <property type="match status" value="1"/>
</dbReference>
<accession>R7RQQ1</accession>
<keyword evidence="6" id="KW-0547">Nucleotide-binding</keyword>
<dbReference type="EMBL" id="CAVN010000089">
    <property type="protein sequence ID" value="CDF57681.1"/>
    <property type="molecule type" value="Genomic_DNA"/>
</dbReference>
<dbReference type="InterPro" id="IPR010559">
    <property type="entry name" value="Sig_transdc_His_kin_internal"/>
</dbReference>
<evidence type="ECO:0000256" key="9">
    <source>
        <dbReference type="ARBA" id="ARBA00022989"/>
    </source>
</evidence>
<dbReference type="GO" id="GO:0000155">
    <property type="term" value="F:phosphorelay sensor kinase activity"/>
    <property type="evidence" value="ECO:0007669"/>
    <property type="project" value="InterPro"/>
</dbReference>
<organism evidence="14 15">
    <name type="scientific">Thermobrachium celere DSM 8682</name>
    <dbReference type="NCBI Taxonomy" id="941824"/>
    <lineage>
        <taxon>Bacteria</taxon>
        <taxon>Bacillati</taxon>
        <taxon>Bacillota</taxon>
        <taxon>Clostridia</taxon>
        <taxon>Eubacteriales</taxon>
        <taxon>Clostridiaceae</taxon>
        <taxon>Thermobrachium</taxon>
    </lineage>
</organism>
<evidence type="ECO:0000256" key="8">
    <source>
        <dbReference type="ARBA" id="ARBA00022840"/>
    </source>
</evidence>
<dbReference type="PROSITE" id="PS50885">
    <property type="entry name" value="HAMP"/>
    <property type="match status" value="1"/>
</dbReference>
<keyword evidence="11 12" id="KW-0472">Membrane</keyword>
<evidence type="ECO:0000256" key="3">
    <source>
        <dbReference type="ARBA" id="ARBA00022553"/>
    </source>
</evidence>
<dbReference type="AlphaFoldDB" id="R7RQQ1"/>
<keyword evidence="3" id="KW-0597">Phosphoprotein</keyword>
<reference evidence="14" key="1">
    <citation type="submission" date="2013-03" db="EMBL/GenBank/DDBJ databases">
        <title>Draft genome sequence of the hydrogen-ethanol-producing anaerobic alkalithermophilic Caloramator celere.</title>
        <authorList>
            <person name="Ciranna A."/>
            <person name="Larjo A."/>
            <person name="Kivisto A."/>
            <person name="Santala V."/>
            <person name="Roos C."/>
            <person name="Karp M."/>
        </authorList>
    </citation>
    <scope>NUCLEOTIDE SEQUENCE [LARGE SCALE GENOMIC DNA]</scope>
    <source>
        <strain evidence="14">DSM 8682</strain>
    </source>
</reference>
<evidence type="ECO:0000259" key="13">
    <source>
        <dbReference type="PROSITE" id="PS50885"/>
    </source>
</evidence>
<keyword evidence="2" id="KW-1003">Cell membrane</keyword>
<dbReference type="SMART" id="SM00304">
    <property type="entry name" value="HAMP"/>
    <property type="match status" value="1"/>
</dbReference>
<evidence type="ECO:0000256" key="7">
    <source>
        <dbReference type="ARBA" id="ARBA00022777"/>
    </source>
</evidence>
<dbReference type="Pfam" id="PF00672">
    <property type="entry name" value="HAMP"/>
    <property type="match status" value="1"/>
</dbReference>
<dbReference type="InterPro" id="IPR003660">
    <property type="entry name" value="HAMP_dom"/>
</dbReference>
<feature type="transmembrane region" description="Helical" evidence="12">
    <location>
        <begin position="15"/>
        <end position="39"/>
    </location>
</feature>
<dbReference type="Gene3D" id="3.30.565.10">
    <property type="entry name" value="Histidine kinase-like ATPase, C-terminal domain"/>
    <property type="match status" value="1"/>
</dbReference>
<gene>
    <name evidence="14" type="ORF">TCEL_01595</name>
</gene>
<evidence type="ECO:0000256" key="10">
    <source>
        <dbReference type="ARBA" id="ARBA00023012"/>
    </source>
</evidence>